<accession>A0AAN6U494</accession>
<dbReference type="GeneID" id="87823410"/>
<reference evidence="1" key="1">
    <citation type="journal article" date="2023" name="Mol. Phylogenet. Evol.">
        <title>Genome-scale phylogeny and comparative genomics of the fungal order Sordariales.</title>
        <authorList>
            <person name="Hensen N."/>
            <person name="Bonometti L."/>
            <person name="Westerberg I."/>
            <person name="Brannstrom I.O."/>
            <person name="Guillou S."/>
            <person name="Cros-Aarteil S."/>
            <person name="Calhoun S."/>
            <person name="Haridas S."/>
            <person name="Kuo A."/>
            <person name="Mondo S."/>
            <person name="Pangilinan J."/>
            <person name="Riley R."/>
            <person name="LaButti K."/>
            <person name="Andreopoulos B."/>
            <person name="Lipzen A."/>
            <person name="Chen C."/>
            <person name="Yan M."/>
            <person name="Daum C."/>
            <person name="Ng V."/>
            <person name="Clum A."/>
            <person name="Steindorff A."/>
            <person name="Ohm R.A."/>
            <person name="Martin F."/>
            <person name="Silar P."/>
            <person name="Natvig D.O."/>
            <person name="Lalanne C."/>
            <person name="Gautier V."/>
            <person name="Ament-Velasquez S.L."/>
            <person name="Kruys A."/>
            <person name="Hutchinson M.I."/>
            <person name="Powell A.J."/>
            <person name="Barry K."/>
            <person name="Miller A.N."/>
            <person name="Grigoriev I.V."/>
            <person name="Debuchy R."/>
            <person name="Gladieux P."/>
            <person name="Hiltunen Thoren M."/>
            <person name="Johannesson H."/>
        </authorList>
    </citation>
    <scope>NUCLEOTIDE SEQUENCE</scope>
    <source>
        <strain evidence="1">CBS 731.68</strain>
    </source>
</reference>
<keyword evidence="2" id="KW-1185">Reference proteome</keyword>
<evidence type="ECO:0000313" key="2">
    <source>
        <dbReference type="Proteomes" id="UP001302602"/>
    </source>
</evidence>
<proteinExistence type="predicted"/>
<comment type="caution">
    <text evidence="1">The sequence shown here is derived from an EMBL/GenBank/DDBJ whole genome shotgun (WGS) entry which is preliminary data.</text>
</comment>
<evidence type="ECO:0000313" key="1">
    <source>
        <dbReference type="EMBL" id="KAK4126102.1"/>
    </source>
</evidence>
<sequence length="138" mass="15811">MPSQLRLFLVRIQGTDCVAGFWLAGSCSNRAAPNVNTKLFLFLNKRSPPALLSRSFDDLEEYFLFRRSENRAPLLHWARFDSVSISELFLVPILVDRSSVGDTTRTNERTRLSSRRLLRRSLFTVHRILPASTQNSQA</sequence>
<name>A0AAN6U494_9PEZI</name>
<organism evidence="1 2">
    <name type="scientific">Parathielavia appendiculata</name>
    <dbReference type="NCBI Taxonomy" id="2587402"/>
    <lineage>
        <taxon>Eukaryota</taxon>
        <taxon>Fungi</taxon>
        <taxon>Dikarya</taxon>
        <taxon>Ascomycota</taxon>
        <taxon>Pezizomycotina</taxon>
        <taxon>Sordariomycetes</taxon>
        <taxon>Sordariomycetidae</taxon>
        <taxon>Sordariales</taxon>
        <taxon>Chaetomiaceae</taxon>
        <taxon>Parathielavia</taxon>
    </lineage>
</organism>
<dbReference type="AlphaFoldDB" id="A0AAN6U494"/>
<gene>
    <name evidence="1" type="ORF">N657DRAFT_292382</name>
</gene>
<dbReference type="Proteomes" id="UP001302602">
    <property type="component" value="Unassembled WGS sequence"/>
</dbReference>
<dbReference type="PROSITE" id="PS51257">
    <property type="entry name" value="PROKAR_LIPOPROTEIN"/>
    <property type="match status" value="1"/>
</dbReference>
<reference evidence="1" key="2">
    <citation type="submission" date="2023-05" db="EMBL/GenBank/DDBJ databases">
        <authorList>
            <consortium name="Lawrence Berkeley National Laboratory"/>
            <person name="Steindorff A."/>
            <person name="Hensen N."/>
            <person name="Bonometti L."/>
            <person name="Westerberg I."/>
            <person name="Brannstrom I.O."/>
            <person name="Guillou S."/>
            <person name="Cros-Aarteil S."/>
            <person name="Calhoun S."/>
            <person name="Haridas S."/>
            <person name="Kuo A."/>
            <person name="Mondo S."/>
            <person name="Pangilinan J."/>
            <person name="Riley R."/>
            <person name="Labutti K."/>
            <person name="Andreopoulos B."/>
            <person name="Lipzen A."/>
            <person name="Chen C."/>
            <person name="Yanf M."/>
            <person name="Daum C."/>
            <person name="Ng V."/>
            <person name="Clum A."/>
            <person name="Ohm R."/>
            <person name="Martin F."/>
            <person name="Silar P."/>
            <person name="Natvig D."/>
            <person name="Lalanne C."/>
            <person name="Gautier V."/>
            <person name="Ament-Velasquez S.L."/>
            <person name="Kruys A."/>
            <person name="Hutchinson M.I."/>
            <person name="Powell A.J."/>
            <person name="Barry K."/>
            <person name="Miller A.N."/>
            <person name="Grigoriev I.V."/>
            <person name="Debuchy R."/>
            <person name="Gladieux P."/>
            <person name="Thoren M.H."/>
            <person name="Johannesson H."/>
        </authorList>
    </citation>
    <scope>NUCLEOTIDE SEQUENCE</scope>
    <source>
        <strain evidence="1">CBS 731.68</strain>
    </source>
</reference>
<protein>
    <submittedName>
        <fullName evidence="1">Uncharacterized protein</fullName>
    </submittedName>
</protein>
<dbReference type="RefSeq" id="XP_062649873.1">
    <property type="nucleotide sequence ID" value="XM_062786642.1"/>
</dbReference>
<dbReference type="EMBL" id="MU853225">
    <property type="protein sequence ID" value="KAK4126102.1"/>
    <property type="molecule type" value="Genomic_DNA"/>
</dbReference>